<evidence type="ECO:0000256" key="3">
    <source>
        <dbReference type="ARBA" id="ARBA00022989"/>
    </source>
</evidence>
<feature type="transmembrane region" description="Helical" evidence="5">
    <location>
        <begin position="330"/>
        <end position="349"/>
    </location>
</feature>
<feature type="transmembrane region" description="Helical" evidence="5">
    <location>
        <begin position="175"/>
        <end position="196"/>
    </location>
</feature>
<evidence type="ECO:0000313" key="7">
    <source>
        <dbReference type="EMBL" id="CAL8145342.1"/>
    </source>
</evidence>
<comment type="subcellular location">
    <subcellularLocation>
        <location evidence="1">Membrane</location>
        <topology evidence="1">Multi-pass membrane protein</topology>
    </subcellularLocation>
</comment>
<feature type="transmembrane region" description="Helical" evidence="5">
    <location>
        <begin position="401"/>
        <end position="424"/>
    </location>
</feature>
<organism evidence="7 8">
    <name type="scientific">Orchesella dallaii</name>
    <dbReference type="NCBI Taxonomy" id="48710"/>
    <lineage>
        <taxon>Eukaryota</taxon>
        <taxon>Metazoa</taxon>
        <taxon>Ecdysozoa</taxon>
        <taxon>Arthropoda</taxon>
        <taxon>Hexapoda</taxon>
        <taxon>Collembola</taxon>
        <taxon>Entomobryomorpha</taxon>
        <taxon>Entomobryoidea</taxon>
        <taxon>Orchesellidae</taxon>
        <taxon>Orchesellinae</taxon>
        <taxon>Orchesella</taxon>
    </lineage>
</organism>
<gene>
    <name evidence="7" type="ORF">ODALV1_LOCUS30459</name>
</gene>
<keyword evidence="2 5" id="KW-0812">Transmembrane</keyword>
<name>A0ABP1S6V5_9HEXA</name>
<protein>
    <recommendedName>
        <fullName evidence="6">Major facilitator superfamily (MFS) profile domain-containing protein</fullName>
    </recommendedName>
</protein>
<accession>A0ABP1S6V5</accession>
<feature type="transmembrane region" description="Helical" evidence="5">
    <location>
        <begin position="93"/>
        <end position="112"/>
    </location>
</feature>
<comment type="caution">
    <text evidence="7">The sequence shown here is derived from an EMBL/GenBank/DDBJ whole genome shotgun (WGS) entry which is preliminary data.</text>
</comment>
<feature type="domain" description="Major facilitator superfamily (MFS) profile" evidence="6">
    <location>
        <begin position="26"/>
        <end position="459"/>
    </location>
</feature>
<dbReference type="SUPFAM" id="SSF103473">
    <property type="entry name" value="MFS general substrate transporter"/>
    <property type="match status" value="1"/>
</dbReference>
<dbReference type="PANTHER" id="PTHR48021">
    <property type="match status" value="1"/>
</dbReference>
<dbReference type="InterPro" id="IPR036259">
    <property type="entry name" value="MFS_trans_sf"/>
</dbReference>
<dbReference type="PANTHER" id="PTHR48021:SF1">
    <property type="entry name" value="GH07001P-RELATED"/>
    <property type="match status" value="1"/>
</dbReference>
<dbReference type="InterPro" id="IPR050549">
    <property type="entry name" value="MFS_Trehalose_Transporter"/>
</dbReference>
<dbReference type="InterPro" id="IPR005828">
    <property type="entry name" value="MFS_sugar_transport-like"/>
</dbReference>
<feature type="transmembrane region" description="Helical" evidence="5">
    <location>
        <begin position="118"/>
        <end position="139"/>
    </location>
</feature>
<keyword evidence="3 5" id="KW-1133">Transmembrane helix</keyword>
<feature type="transmembrane region" description="Helical" evidence="5">
    <location>
        <begin position="151"/>
        <end position="169"/>
    </location>
</feature>
<feature type="transmembrane region" description="Helical" evidence="5">
    <location>
        <begin position="64"/>
        <end position="86"/>
    </location>
</feature>
<evidence type="ECO:0000256" key="4">
    <source>
        <dbReference type="ARBA" id="ARBA00023136"/>
    </source>
</evidence>
<feature type="transmembrane region" description="Helical" evidence="5">
    <location>
        <begin position="361"/>
        <end position="380"/>
    </location>
</feature>
<dbReference type="InterPro" id="IPR005829">
    <property type="entry name" value="Sugar_transporter_CS"/>
</dbReference>
<dbReference type="Gene3D" id="1.20.1250.20">
    <property type="entry name" value="MFS general substrate transporter like domains"/>
    <property type="match status" value="1"/>
</dbReference>
<feature type="transmembrane region" description="Helical" evidence="5">
    <location>
        <begin position="436"/>
        <end position="455"/>
    </location>
</feature>
<sequence length="479" mass="52731">MSEVEENNQILKLKLSPSNHRTQYFVCGILCLGGFLGGIVTGWSSTSIPSLEISGHFSFNSNDLSWIASIGNLGIALSAITTGYMIKFGRKTTLLFSALPYLIGWAALAFPTDIWMLYAGRLLTGLADGKLMIAGSIYLSESVDPILRGRLSVVLFLSIRLGILFAYGVGSLLPYNHLSVIPFIVSAIFGASFIFLPESPRWLMTKWRVQEATDTLCWLQACDKSSPTLEILKEIDEIKDAVIRAGNEGHKQIISTYFTHRALKATLIVCILMVFREASGGNVFGYFVVQTFDETGSAFDSHLSGVIVGVAQMLSILITVYYVDRIGRRVLLIQTFIIMSISLAILGLFSQFKTYIEDTTIFSQFSGWIPLILFVIYNAANSGGPFVLAFTLFSEIVPTNVIGFVSGISMLLGFITSFVLARYYEDMNIALGISSTFWIYAVFCTLGAIIVHLLVPETALKTLENIHMRDTTTEETAIA</sequence>
<proteinExistence type="predicted"/>
<feature type="transmembrane region" description="Helical" evidence="5">
    <location>
        <begin position="301"/>
        <end position="323"/>
    </location>
</feature>
<feature type="transmembrane region" description="Helical" evidence="5">
    <location>
        <begin position="265"/>
        <end position="289"/>
    </location>
</feature>
<keyword evidence="4 5" id="KW-0472">Membrane</keyword>
<feature type="transmembrane region" description="Helical" evidence="5">
    <location>
        <begin position="24"/>
        <end position="44"/>
    </location>
</feature>
<evidence type="ECO:0000256" key="2">
    <source>
        <dbReference type="ARBA" id="ARBA00022692"/>
    </source>
</evidence>
<keyword evidence="8" id="KW-1185">Reference proteome</keyword>
<dbReference type="PROSITE" id="PS00216">
    <property type="entry name" value="SUGAR_TRANSPORT_1"/>
    <property type="match status" value="1"/>
</dbReference>
<dbReference type="Proteomes" id="UP001642540">
    <property type="component" value="Unassembled WGS sequence"/>
</dbReference>
<evidence type="ECO:0000259" key="6">
    <source>
        <dbReference type="PROSITE" id="PS50850"/>
    </source>
</evidence>
<reference evidence="7 8" key="1">
    <citation type="submission" date="2024-08" db="EMBL/GenBank/DDBJ databases">
        <authorList>
            <person name="Cucini C."/>
            <person name="Frati F."/>
        </authorList>
    </citation>
    <scope>NUCLEOTIDE SEQUENCE [LARGE SCALE GENOMIC DNA]</scope>
</reference>
<evidence type="ECO:0000256" key="1">
    <source>
        <dbReference type="ARBA" id="ARBA00004141"/>
    </source>
</evidence>
<dbReference type="EMBL" id="CAXLJM020000164">
    <property type="protein sequence ID" value="CAL8145342.1"/>
    <property type="molecule type" value="Genomic_DNA"/>
</dbReference>
<dbReference type="PROSITE" id="PS50850">
    <property type="entry name" value="MFS"/>
    <property type="match status" value="1"/>
</dbReference>
<dbReference type="Pfam" id="PF00083">
    <property type="entry name" value="Sugar_tr"/>
    <property type="match status" value="1"/>
</dbReference>
<dbReference type="InterPro" id="IPR020846">
    <property type="entry name" value="MFS_dom"/>
</dbReference>
<evidence type="ECO:0000256" key="5">
    <source>
        <dbReference type="SAM" id="Phobius"/>
    </source>
</evidence>
<evidence type="ECO:0000313" key="8">
    <source>
        <dbReference type="Proteomes" id="UP001642540"/>
    </source>
</evidence>